<protein>
    <recommendedName>
        <fullName evidence="4">PB1 domain-containing protein</fullName>
    </recommendedName>
</protein>
<sequence length="157" mass="17616">MEKNLAFLTRTDQNFLSAIFNFSTLLKSVENIMLMKTKIYTEQKYVKISEPNLEEYLNAAFMKFSIPPDVEGITVFDDTGTEVDAEIFEELVRQPSTGILTITFGNASKERTLSSCSQGSTSAHRTLETSFSPTSVYQTATHSAPEFSRYDSDDSHP</sequence>
<name>A0ABV0XYB3_9TELE</name>
<dbReference type="EMBL" id="JAHRIP010018932">
    <property type="protein sequence ID" value="MEQ2286509.1"/>
    <property type="molecule type" value="Genomic_DNA"/>
</dbReference>
<feature type="compositionally biased region" description="Basic and acidic residues" evidence="1">
    <location>
        <begin position="148"/>
        <end position="157"/>
    </location>
</feature>
<evidence type="ECO:0000256" key="1">
    <source>
        <dbReference type="SAM" id="MobiDB-lite"/>
    </source>
</evidence>
<evidence type="ECO:0000313" key="3">
    <source>
        <dbReference type="Proteomes" id="UP001469553"/>
    </source>
</evidence>
<evidence type="ECO:0008006" key="4">
    <source>
        <dbReference type="Google" id="ProtNLM"/>
    </source>
</evidence>
<organism evidence="2 3">
    <name type="scientific">Ameca splendens</name>
    <dbReference type="NCBI Taxonomy" id="208324"/>
    <lineage>
        <taxon>Eukaryota</taxon>
        <taxon>Metazoa</taxon>
        <taxon>Chordata</taxon>
        <taxon>Craniata</taxon>
        <taxon>Vertebrata</taxon>
        <taxon>Euteleostomi</taxon>
        <taxon>Actinopterygii</taxon>
        <taxon>Neopterygii</taxon>
        <taxon>Teleostei</taxon>
        <taxon>Neoteleostei</taxon>
        <taxon>Acanthomorphata</taxon>
        <taxon>Ovalentaria</taxon>
        <taxon>Atherinomorphae</taxon>
        <taxon>Cyprinodontiformes</taxon>
        <taxon>Goodeidae</taxon>
        <taxon>Ameca</taxon>
    </lineage>
</organism>
<gene>
    <name evidence="2" type="ORF">AMECASPLE_003169</name>
</gene>
<evidence type="ECO:0000313" key="2">
    <source>
        <dbReference type="EMBL" id="MEQ2286509.1"/>
    </source>
</evidence>
<proteinExistence type="predicted"/>
<feature type="region of interest" description="Disordered" evidence="1">
    <location>
        <begin position="134"/>
        <end position="157"/>
    </location>
</feature>
<keyword evidence="3" id="KW-1185">Reference proteome</keyword>
<dbReference type="Proteomes" id="UP001469553">
    <property type="component" value="Unassembled WGS sequence"/>
</dbReference>
<comment type="caution">
    <text evidence="2">The sequence shown here is derived from an EMBL/GenBank/DDBJ whole genome shotgun (WGS) entry which is preliminary data.</text>
</comment>
<accession>A0ABV0XYB3</accession>
<reference evidence="2 3" key="1">
    <citation type="submission" date="2021-06" db="EMBL/GenBank/DDBJ databases">
        <authorList>
            <person name="Palmer J.M."/>
        </authorList>
    </citation>
    <scope>NUCLEOTIDE SEQUENCE [LARGE SCALE GENOMIC DNA]</scope>
    <source>
        <strain evidence="2 3">AS_MEX2019</strain>
        <tissue evidence="2">Muscle</tissue>
    </source>
</reference>